<name>A0A0V1GFJ8_TRIPS</name>
<gene>
    <name evidence="1" type="ORF">T4B_3546</name>
</gene>
<comment type="caution">
    <text evidence="1">The sequence shown here is derived from an EMBL/GenBank/DDBJ whole genome shotgun (WGS) entry which is preliminary data.</text>
</comment>
<keyword evidence="2" id="KW-1185">Reference proteome</keyword>
<dbReference type="AlphaFoldDB" id="A0A0V1GFJ8"/>
<reference evidence="1 2" key="1">
    <citation type="submission" date="2015-01" db="EMBL/GenBank/DDBJ databases">
        <title>Evolution of Trichinella species and genotypes.</title>
        <authorList>
            <person name="Korhonen P.K."/>
            <person name="Edoardo P."/>
            <person name="Giuseppe L.R."/>
            <person name="Gasser R.B."/>
        </authorList>
    </citation>
    <scope>NUCLEOTIDE SEQUENCE [LARGE SCALE GENOMIC DNA]</scope>
    <source>
        <strain evidence="1">ISS588</strain>
    </source>
</reference>
<proteinExistence type="predicted"/>
<sequence length="38" mass="3933">MASDLECTACLCFSVARVSHGVAKDSLINMATIGCDKA</sequence>
<dbReference type="EMBL" id="JYDS01002701">
    <property type="protein sequence ID" value="KRY97039.1"/>
    <property type="molecule type" value="Genomic_DNA"/>
</dbReference>
<dbReference type="Proteomes" id="UP000054805">
    <property type="component" value="Unassembled WGS sequence"/>
</dbReference>
<organism evidence="1 2">
    <name type="scientific">Trichinella pseudospiralis</name>
    <name type="common">Parasitic roundworm</name>
    <dbReference type="NCBI Taxonomy" id="6337"/>
    <lineage>
        <taxon>Eukaryota</taxon>
        <taxon>Metazoa</taxon>
        <taxon>Ecdysozoa</taxon>
        <taxon>Nematoda</taxon>
        <taxon>Enoplea</taxon>
        <taxon>Dorylaimia</taxon>
        <taxon>Trichinellida</taxon>
        <taxon>Trichinellidae</taxon>
        <taxon>Trichinella</taxon>
    </lineage>
</organism>
<evidence type="ECO:0000313" key="2">
    <source>
        <dbReference type="Proteomes" id="UP000054805"/>
    </source>
</evidence>
<accession>A0A0V1GFJ8</accession>
<protein>
    <submittedName>
        <fullName evidence="1">Uncharacterized protein</fullName>
    </submittedName>
</protein>
<evidence type="ECO:0000313" key="1">
    <source>
        <dbReference type="EMBL" id="KRY97039.1"/>
    </source>
</evidence>